<proteinExistence type="predicted"/>
<keyword evidence="2" id="KW-1185">Reference proteome</keyword>
<evidence type="ECO:0000313" key="2">
    <source>
        <dbReference type="Proteomes" id="UP001470230"/>
    </source>
</evidence>
<accession>A0ABR2IN78</accession>
<dbReference type="Proteomes" id="UP001470230">
    <property type="component" value="Unassembled WGS sequence"/>
</dbReference>
<organism evidence="1 2">
    <name type="scientific">Tritrichomonas musculus</name>
    <dbReference type="NCBI Taxonomy" id="1915356"/>
    <lineage>
        <taxon>Eukaryota</taxon>
        <taxon>Metamonada</taxon>
        <taxon>Parabasalia</taxon>
        <taxon>Tritrichomonadida</taxon>
        <taxon>Tritrichomonadidae</taxon>
        <taxon>Tritrichomonas</taxon>
    </lineage>
</organism>
<comment type="caution">
    <text evidence="1">The sequence shown here is derived from an EMBL/GenBank/DDBJ whole genome shotgun (WGS) entry which is preliminary data.</text>
</comment>
<gene>
    <name evidence="1" type="ORF">M9Y10_009406</name>
</gene>
<name>A0ABR2IN78_9EUKA</name>
<sequence length="118" mass="14038">MMTEIEFTVEPIELAIEDFFEYHDFDSIQCADDLMEQLHDYLYDIGIDRDFNLDNIINYYNIDDLDDLDDRFIVSYDDDVAMDKKIELIYKRIELLMMDEQVEPCGAFDSDGFADDEE</sequence>
<dbReference type="EMBL" id="JAPFFF010000015">
    <property type="protein sequence ID" value="KAK8866443.1"/>
    <property type="molecule type" value="Genomic_DNA"/>
</dbReference>
<evidence type="ECO:0000313" key="1">
    <source>
        <dbReference type="EMBL" id="KAK8866443.1"/>
    </source>
</evidence>
<reference evidence="1 2" key="1">
    <citation type="submission" date="2024-04" db="EMBL/GenBank/DDBJ databases">
        <title>Tritrichomonas musculus Genome.</title>
        <authorList>
            <person name="Alves-Ferreira E."/>
            <person name="Grigg M."/>
            <person name="Lorenzi H."/>
            <person name="Galac M."/>
        </authorList>
    </citation>
    <scope>NUCLEOTIDE SEQUENCE [LARGE SCALE GENOMIC DNA]</scope>
    <source>
        <strain evidence="1 2">EAF2021</strain>
    </source>
</reference>
<protein>
    <submittedName>
        <fullName evidence="1">Uncharacterized protein</fullName>
    </submittedName>
</protein>